<evidence type="ECO:0000256" key="4">
    <source>
        <dbReference type="ARBA" id="ARBA00023128"/>
    </source>
</evidence>
<dbReference type="EMBL" id="JAEVFJ010000029">
    <property type="protein sequence ID" value="KAH8093261.1"/>
    <property type="molecule type" value="Genomic_DNA"/>
</dbReference>
<dbReference type="AlphaFoldDB" id="A0A8K0UIF8"/>
<dbReference type="PANTHER" id="PTHR28163:SF1">
    <property type="entry name" value="PROTEIN PET117 HOMOLOG, MITOCHONDRIAL"/>
    <property type="match status" value="1"/>
</dbReference>
<dbReference type="GO" id="GO:0033617">
    <property type="term" value="P:mitochondrial respiratory chain complex IV assembly"/>
    <property type="evidence" value="ECO:0007669"/>
    <property type="project" value="TreeGrafter"/>
</dbReference>
<evidence type="ECO:0000313" key="7">
    <source>
        <dbReference type="Proteomes" id="UP000813824"/>
    </source>
</evidence>
<dbReference type="PANTHER" id="PTHR28163">
    <property type="entry name" value="PROTEIN PET117 HOMOLOG, MITOCHONDRIAL"/>
    <property type="match status" value="1"/>
</dbReference>
<comment type="similarity">
    <text evidence="2">Belongs to the PET117 family.</text>
</comment>
<organism evidence="6 7">
    <name type="scientific">Cristinia sonorae</name>
    <dbReference type="NCBI Taxonomy" id="1940300"/>
    <lineage>
        <taxon>Eukaryota</taxon>
        <taxon>Fungi</taxon>
        <taxon>Dikarya</taxon>
        <taxon>Basidiomycota</taxon>
        <taxon>Agaricomycotina</taxon>
        <taxon>Agaricomycetes</taxon>
        <taxon>Agaricomycetidae</taxon>
        <taxon>Agaricales</taxon>
        <taxon>Pleurotineae</taxon>
        <taxon>Stephanosporaceae</taxon>
        <taxon>Cristinia</taxon>
    </lineage>
</organism>
<keyword evidence="5" id="KW-0732">Signal</keyword>
<keyword evidence="7" id="KW-1185">Reference proteome</keyword>
<keyword evidence="3" id="KW-0809">Transit peptide</keyword>
<dbReference type="Pfam" id="PF15786">
    <property type="entry name" value="PET117"/>
    <property type="match status" value="1"/>
</dbReference>
<protein>
    <submittedName>
        <fullName evidence="6">Uncharacterized protein</fullName>
    </submittedName>
</protein>
<dbReference type="InterPro" id="IPR031568">
    <property type="entry name" value="Pet117"/>
</dbReference>
<evidence type="ECO:0000256" key="1">
    <source>
        <dbReference type="ARBA" id="ARBA00004173"/>
    </source>
</evidence>
<gene>
    <name evidence="6" type="ORF">BXZ70DRAFT_1010489</name>
</gene>
<reference evidence="6" key="1">
    <citation type="journal article" date="2021" name="New Phytol.">
        <title>Evolutionary innovations through gain and loss of genes in the ectomycorrhizal Boletales.</title>
        <authorList>
            <person name="Wu G."/>
            <person name="Miyauchi S."/>
            <person name="Morin E."/>
            <person name="Kuo A."/>
            <person name="Drula E."/>
            <person name="Varga T."/>
            <person name="Kohler A."/>
            <person name="Feng B."/>
            <person name="Cao Y."/>
            <person name="Lipzen A."/>
            <person name="Daum C."/>
            <person name="Hundley H."/>
            <person name="Pangilinan J."/>
            <person name="Johnson J."/>
            <person name="Barry K."/>
            <person name="LaButti K."/>
            <person name="Ng V."/>
            <person name="Ahrendt S."/>
            <person name="Min B."/>
            <person name="Choi I.G."/>
            <person name="Park H."/>
            <person name="Plett J.M."/>
            <person name="Magnuson J."/>
            <person name="Spatafora J.W."/>
            <person name="Nagy L.G."/>
            <person name="Henrissat B."/>
            <person name="Grigoriev I.V."/>
            <person name="Yang Z.L."/>
            <person name="Xu J."/>
            <person name="Martin F.M."/>
        </authorList>
    </citation>
    <scope>NUCLEOTIDE SEQUENCE</scope>
    <source>
        <strain evidence="6">KKN 215</strain>
    </source>
</reference>
<comment type="caution">
    <text evidence="6">The sequence shown here is derived from an EMBL/GenBank/DDBJ whole genome shotgun (WGS) entry which is preliminary data.</text>
</comment>
<evidence type="ECO:0000256" key="5">
    <source>
        <dbReference type="SAM" id="SignalP"/>
    </source>
</evidence>
<comment type="subcellular location">
    <subcellularLocation>
        <location evidence="1">Mitochondrion</location>
    </subcellularLocation>
</comment>
<dbReference type="GO" id="GO:0005739">
    <property type="term" value="C:mitochondrion"/>
    <property type="evidence" value="ECO:0007669"/>
    <property type="project" value="UniProtKB-SubCell"/>
</dbReference>
<keyword evidence="4" id="KW-0496">Mitochondrion</keyword>
<dbReference type="Proteomes" id="UP000813824">
    <property type="component" value="Unassembled WGS sequence"/>
</dbReference>
<sequence>MSRAAKATLALAVIATVAVVGGVHYMQKAEEARMYAGVLRDDERRREKQRQREFELQESLKKRALYESVQSVSTQSARRETS</sequence>
<evidence type="ECO:0000313" key="6">
    <source>
        <dbReference type="EMBL" id="KAH8093261.1"/>
    </source>
</evidence>
<feature type="signal peptide" evidence="5">
    <location>
        <begin position="1"/>
        <end position="22"/>
    </location>
</feature>
<feature type="chain" id="PRO_5035473705" evidence="5">
    <location>
        <begin position="23"/>
        <end position="82"/>
    </location>
</feature>
<proteinExistence type="inferred from homology"/>
<evidence type="ECO:0000256" key="3">
    <source>
        <dbReference type="ARBA" id="ARBA00022946"/>
    </source>
</evidence>
<evidence type="ECO:0000256" key="2">
    <source>
        <dbReference type="ARBA" id="ARBA00008197"/>
    </source>
</evidence>
<accession>A0A8K0UIF8</accession>
<name>A0A8K0UIF8_9AGAR</name>